<dbReference type="CDD" id="cd02674">
    <property type="entry name" value="Peptidase_C19R"/>
    <property type="match status" value="1"/>
</dbReference>
<dbReference type="Proteomes" id="UP000663879">
    <property type="component" value="Unassembled WGS sequence"/>
</dbReference>
<dbReference type="InterPro" id="IPR050185">
    <property type="entry name" value="Ub_carboxyl-term_hydrolase"/>
</dbReference>
<evidence type="ECO:0000256" key="5">
    <source>
        <dbReference type="ARBA" id="ARBA00022801"/>
    </source>
</evidence>
<evidence type="ECO:0000256" key="3">
    <source>
        <dbReference type="ARBA" id="ARBA00022670"/>
    </source>
</evidence>
<feature type="domain" description="DUSP" evidence="10">
    <location>
        <begin position="2"/>
        <end position="117"/>
    </location>
</feature>
<gene>
    <name evidence="11" type="ORF">OXX778_LOCUS8294</name>
</gene>
<evidence type="ECO:0000256" key="6">
    <source>
        <dbReference type="ARBA" id="ARBA00022807"/>
    </source>
</evidence>
<proteinExistence type="inferred from homology"/>
<dbReference type="Gene3D" id="3.90.70.10">
    <property type="entry name" value="Cysteine proteinases"/>
    <property type="match status" value="2"/>
</dbReference>
<feature type="compositionally biased region" description="Acidic residues" evidence="8">
    <location>
        <begin position="612"/>
        <end position="621"/>
    </location>
</feature>
<dbReference type="GO" id="GO:0004843">
    <property type="term" value="F:cysteine-type deubiquitinase activity"/>
    <property type="evidence" value="ECO:0007669"/>
    <property type="project" value="UniProtKB-UniRule"/>
</dbReference>
<dbReference type="EC" id="3.4.19.12" evidence="7"/>
<dbReference type="PROSITE" id="PS50235">
    <property type="entry name" value="USP_3"/>
    <property type="match status" value="1"/>
</dbReference>
<dbReference type="PROSITE" id="PS00973">
    <property type="entry name" value="USP_2"/>
    <property type="match status" value="1"/>
</dbReference>
<dbReference type="Gene3D" id="3.30.2230.10">
    <property type="entry name" value="DUSP-like"/>
    <property type="match status" value="1"/>
</dbReference>
<protein>
    <recommendedName>
        <fullName evidence="7">Ubiquitin carboxyl-terminal hydrolase</fullName>
        <ecNumber evidence="7">3.4.19.12</ecNumber>
    </recommendedName>
</protein>
<dbReference type="SUPFAM" id="SSF54001">
    <property type="entry name" value="Cysteine proteinases"/>
    <property type="match status" value="1"/>
</dbReference>
<dbReference type="Pfam" id="PF06337">
    <property type="entry name" value="DUSP"/>
    <property type="match status" value="1"/>
</dbReference>
<dbReference type="PROSITE" id="PS51283">
    <property type="entry name" value="DUSP"/>
    <property type="match status" value="1"/>
</dbReference>
<feature type="region of interest" description="Disordered" evidence="8">
    <location>
        <begin position="592"/>
        <end position="628"/>
    </location>
</feature>
<comment type="caution">
    <text evidence="11">The sequence shown here is derived from an EMBL/GenBank/DDBJ whole genome shotgun (WGS) entry which is preliminary data.</text>
</comment>
<organism evidence="11 12">
    <name type="scientific">Brachionus calyciflorus</name>
    <dbReference type="NCBI Taxonomy" id="104777"/>
    <lineage>
        <taxon>Eukaryota</taxon>
        <taxon>Metazoa</taxon>
        <taxon>Spiralia</taxon>
        <taxon>Gnathifera</taxon>
        <taxon>Rotifera</taxon>
        <taxon>Eurotatoria</taxon>
        <taxon>Monogononta</taxon>
        <taxon>Pseudotrocha</taxon>
        <taxon>Ploima</taxon>
        <taxon>Brachionidae</taxon>
        <taxon>Brachionus</taxon>
    </lineage>
</organism>
<accession>A0A813VBG3</accession>
<evidence type="ECO:0000256" key="8">
    <source>
        <dbReference type="SAM" id="MobiDB-lite"/>
    </source>
</evidence>
<dbReference type="EMBL" id="CAJNOC010001129">
    <property type="protein sequence ID" value="CAF0837839.1"/>
    <property type="molecule type" value="Genomic_DNA"/>
</dbReference>
<feature type="compositionally biased region" description="Basic and acidic residues" evidence="8">
    <location>
        <begin position="598"/>
        <end position="611"/>
    </location>
</feature>
<evidence type="ECO:0000313" key="12">
    <source>
        <dbReference type="Proteomes" id="UP000663879"/>
    </source>
</evidence>
<evidence type="ECO:0000313" key="11">
    <source>
        <dbReference type="EMBL" id="CAF0837839.1"/>
    </source>
</evidence>
<evidence type="ECO:0000256" key="4">
    <source>
        <dbReference type="ARBA" id="ARBA00022786"/>
    </source>
</evidence>
<reference evidence="11" key="1">
    <citation type="submission" date="2021-02" db="EMBL/GenBank/DDBJ databases">
        <authorList>
            <person name="Nowell W R."/>
        </authorList>
    </citation>
    <scope>NUCLEOTIDE SEQUENCE</scope>
    <source>
        <strain evidence="11">Ploen Becks lab</strain>
    </source>
</reference>
<evidence type="ECO:0000256" key="7">
    <source>
        <dbReference type="RuleBase" id="RU366025"/>
    </source>
</evidence>
<dbReference type="PANTHER" id="PTHR21646">
    <property type="entry name" value="UBIQUITIN CARBOXYL-TERMINAL HYDROLASE"/>
    <property type="match status" value="1"/>
</dbReference>
<evidence type="ECO:0000256" key="2">
    <source>
        <dbReference type="ARBA" id="ARBA00009085"/>
    </source>
</evidence>
<feature type="domain" description="USP" evidence="9">
    <location>
        <begin position="240"/>
        <end position="874"/>
    </location>
</feature>
<keyword evidence="12" id="KW-1185">Reference proteome</keyword>
<keyword evidence="6 7" id="KW-0788">Thiol protease</keyword>
<comment type="catalytic activity">
    <reaction evidence="1 7">
        <text>Thiol-dependent hydrolysis of ester, thioester, amide, peptide and isopeptide bonds formed by the C-terminal Gly of ubiquitin (a 76-residue protein attached to proteins as an intracellular targeting signal).</text>
        <dbReference type="EC" id="3.4.19.12"/>
    </reaction>
</comment>
<dbReference type="PROSITE" id="PS00972">
    <property type="entry name" value="USP_1"/>
    <property type="match status" value="1"/>
</dbReference>
<dbReference type="SMART" id="SM00695">
    <property type="entry name" value="DUSP"/>
    <property type="match status" value="1"/>
</dbReference>
<dbReference type="OrthoDB" id="265776at2759"/>
<dbReference type="GO" id="GO:0016579">
    <property type="term" value="P:protein deubiquitination"/>
    <property type="evidence" value="ECO:0007669"/>
    <property type="project" value="InterPro"/>
</dbReference>
<keyword evidence="3 7" id="KW-0645">Protease</keyword>
<dbReference type="InterPro" id="IPR001394">
    <property type="entry name" value="Peptidase_C19_UCH"/>
</dbReference>
<dbReference type="SUPFAM" id="SSF143791">
    <property type="entry name" value="DUSP-like"/>
    <property type="match status" value="1"/>
</dbReference>
<dbReference type="InterPro" id="IPR035927">
    <property type="entry name" value="DUSP-like_sf"/>
</dbReference>
<dbReference type="Pfam" id="PF00443">
    <property type="entry name" value="UCH"/>
    <property type="match status" value="1"/>
</dbReference>
<evidence type="ECO:0000256" key="1">
    <source>
        <dbReference type="ARBA" id="ARBA00000707"/>
    </source>
</evidence>
<dbReference type="InterPro" id="IPR038765">
    <property type="entry name" value="Papain-like_cys_pep_sf"/>
</dbReference>
<comment type="similarity">
    <text evidence="2 7">Belongs to the peptidase C19 family.</text>
</comment>
<keyword evidence="4 7" id="KW-0833">Ubl conjugation pathway</keyword>
<dbReference type="InterPro" id="IPR018200">
    <property type="entry name" value="USP_CS"/>
</dbReference>
<dbReference type="InterPro" id="IPR028889">
    <property type="entry name" value="USP"/>
</dbReference>
<evidence type="ECO:0000259" key="9">
    <source>
        <dbReference type="PROSITE" id="PS50235"/>
    </source>
</evidence>
<dbReference type="GO" id="GO:0006508">
    <property type="term" value="P:proteolysis"/>
    <property type="evidence" value="ECO:0007669"/>
    <property type="project" value="UniProtKB-KW"/>
</dbReference>
<dbReference type="AlphaFoldDB" id="A0A813VBG3"/>
<sequence length="906" mass="104889">MKSTEDQRQFALKYLDKELKEGDKWYLINQDWFNKWLAYIGLRKDVQWIQTQSSNQQPEKINNQGLLEFDQDTNSYVLKENLMENVDYYTVPDELWTFITQMYQLESENDIVERQVINDSIDNGQDLKIETRLLKIHLTYKNTTKTIYISRSENWDKLKNLFDLPLDKTLKFFFKNDAKLDSIDIIKTPTFNSASVATEDTIVIDESIPAPPSLNTRSTTRSFESYSFSNRHNDYKPGLCGLSNLGNTCFMNSAIQCMSNVAPLTDYFRNGDYKEEINLVNPLGCKGELAEAYADLINEMWSGKNSYTIPRNFKYNLSRFAPQFTGYQQQDSQELLAFLLDGLHEDLNRIKKKPYVELGSHVGKSDEEFAEESWLDHKKRNDSIIVDIFHGLLKSTLNCLECGEISIKFDPFCYLSVPLPSKKERMVEIVFVPLDQNKPLTKYKCTVVKNGNMMDLCGSLEALLEKDGQKVPKNHMVVCDVYSNKFFKIYDSTESLVSIRERDDIFIYELPTNYNNGDYYKIKLHLREKSTYMHSSVCFGLPLILMLSKNTPWTYGSIYKQVVMYMKRFLNQDLEASLTQQSTSDEINSKLNNSLNVHDSEPDTPITKDEQNEHDDDEDIVTDSSQTNLRSSDRLKKKALKKKKFNLFVSKSDNFDYESVSNDKLDDEEFNLTTYNQGVSFNQPISLVADFSSASTNRPTYNKQALEDVENHPSCLLTLSNKKKDVVSLSDCFNLYTKMEDLSEQDYWYCSKCKQHQKSTKKFDLWSLPKVLVVHLKRFSYTRYSRDKIDALVDFPIKDLDMSSYLINKSTGETKYSLIAVSNHYGSLGGGHYTAYGRNRNDGRWYYFDDSSVSSSDSTSVCTPAAYLLVYLRNDLYHEYLHSDKSKQAETVNGEDSMNGQEKMDY</sequence>
<evidence type="ECO:0000259" key="10">
    <source>
        <dbReference type="PROSITE" id="PS51283"/>
    </source>
</evidence>
<name>A0A813VBG3_9BILA</name>
<dbReference type="InterPro" id="IPR006615">
    <property type="entry name" value="Pept_C19_DUSP"/>
</dbReference>
<dbReference type="PANTHER" id="PTHR21646:SF24">
    <property type="entry name" value="UBIQUITIN CARBOXYL-TERMINAL HYDROLASE"/>
    <property type="match status" value="1"/>
</dbReference>
<keyword evidence="5 7" id="KW-0378">Hydrolase</keyword>